<evidence type="ECO:0000256" key="2">
    <source>
        <dbReference type="SAM" id="SignalP"/>
    </source>
</evidence>
<feature type="signal peptide" evidence="2">
    <location>
        <begin position="1"/>
        <end position="24"/>
    </location>
</feature>
<keyword evidence="5" id="KW-1185">Reference proteome</keyword>
<evidence type="ECO:0000256" key="1">
    <source>
        <dbReference type="SAM" id="MobiDB-lite"/>
    </source>
</evidence>
<feature type="chain" id="PRO_5046458164" description="CARDB domain-containing protein" evidence="2">
    <location>
        <begin position="25"/>
        <end position="194"/>
    </location>
</feature>
<dbReference type="RefSeq" id="WP_188748568.1">
    <property type="nucleotide sequence ID" value="NZ_BMIJ01000004.1"/>
</dbReference>
<dbReference type="Gene3D" id="2.60.40.10">
    <property type="entry name" value="Immunoglobulins"/>
    <property type="match status" value="1"/>
</dbReference>
<organism evidence="4 5">
    <name type="scientific">Marinobacterium zhoushanense</name>
    <dbReference type="NCBI Taxonomy" id="1679163"/>
    <lineage>
        <taxon>Bacteria</taxon>
        <taxon>Pseudomonadati</taxon>
        <taxon>Pseudomonadota</taxon>
        <taxon>Gammaproteobacteria</taxon>
        <taxon>Oceanospirillales</taxon>
        <taxon>Oceanospirillaceae</taxon>
        <taxon>Marinobacterium</taxon>
    </lineage>
</organism>
<dbReference type="PROSITE" id="PS51257">
    <property type="entry name" value="PROKAR_LIPOPROTEIN"/>
    <property type="match status" value="1"/>
</dbReference>
<evidence type="ECO:0000313" key="5">
    <source>
        <dbReference type="Proteomes" id="UP000629025"/>
    </source>
</evidence>
<evidence type="ECO:0000313" key="4">
    <source>
        <dbReference type="EMBL" id="GGB97071.1"/>
    </source>
</evidence>
<gene>
    <name evidence="4" type="ORF">GCM10011352_24020</name>
</gene>
<name>A0ABQ1KIN5_9GAMM</name>
<dbReference type="EMBL" id="BMIJ01000004">
    <property type="protein sequence ID" value="GGB97071.1"/>
    <property type="molecule type" value="Genomic_DNA"/>
</dbReference>
<keyword evidence="2" id="KW-0732">Signal</keyword>
<feature type="domain" description="CARDB" evidence="3">
    <location>
        <begin position="85"/>
        <end position="190"/>
    </location>
</feature>
<dbReference type="InterPro" id="IPR011635">
    <property type="entry name" value="CARDB"/>
</dbReference>
<feature type="region of interest" description="Disordered" evidence="1">
    <location>
        <begin position="76"/>
        <end position="102"/>
    </location>
</feature>
<accession>A0ABQ1KIN5</accession>
<comment type="caution">
    <text evidence="4">The sequence shown here is derived from an EMBL/GenBank/DDBJ whole genome shotgun (WGS) entry which is preliminary data.</text>
</comment>
<dbReference type="InterPro" id="IPR013783">
    <property type="entry name" value="Ig-like_fold"/>
</dbReference>
<dbReference type="Proteomes" id="UP000629025">
    <property type="component" value="Unassembled WGS sequence"/>
</dbReference>
<dbReference type="Pfam" id="PF07705">
    <property type="entry name" value="CARDB"/>
    <property type="match status" value="1"/>
</dbReference>
<evidence type="ECO:0000259" key="3">
    <source>
        <dbReference type="Pfam" id="PF07705"/>
    </source>
</evidence>
<protein>
    <recommendedName>
        <fullName evidence="3">CARDB domain-containing protein</fullName>
    </recommendedName>
</protein>
<sequence length="194" mass="20591">MKARMIKNLIATATLSMIACGTFAAAPNNSGPAPKCPFGQIAVKKNDLWVCEPLKIKAPTKGLEAVPTAGKQYQAAEQTKPARAKPDLTVADGSDTVGRALPNSTPNWEKKIYVHIKNIGSSASQGGYVEVKLSNGAIGKGSMPTINPNQTRLVFVEFRAPLPEGRLVANIKADSTNQIAESNESNNTKTAVFQ</sequence>
<proteinExistence type="predicted"/>
<reference evidence="5" key="1">
    <citation type="journal article" date="2019" name="Int. J. Syst. Evol. Microbiol.">
        <title>The Global Catalogue of Microorganisms (GCM) 10K type strain sequencing project: providing services to taxonomists for standard genome sequencing and annotation.</title>
        <authorList>
            <consortium name="The Broad Institute Genomics Platform"/>
            <consortium name="The Broad Institute Genome Sequencing Center for Infectious Disease"/>
            <person name="Wu L."/>
            <person name="Ma J."/>
        </authorList>
    </citation>
    <scope>NUCLEOTIDE SEQUENCE [LARGE SCALE GENOMIC DNA]</scope>
    <source>
        <strain evidence="5">CGMCC 1.15341</strain>
    </source>
</reference>